<keyword evidence="1" id="KW-0732">Signal</keyword>
<comment type="caution">
    <text evidence="2">The sequence shown here is derived from an EMBL/GenBank/DDBJ whole genome shotgun (WGS) entry which is preliminary data.</text>
</comment>
<sequence length="90" mass="9859">MVNWASCTCFFIFIRKFYAYNGAAADLINDLTDGTDELTAAVIDSTDLMEETLSTAATLYYFDTSAILRIAVETLDKTVGALLPEFVDGL</sequence>
<proteinExistence type="predicted"/>
<protein>
    <submittedName>
        <fullName evidence="2">Uncharacterized protein</fullName>
    </submittedName>
</protein>
<dbReference type="EMBL" id="JTDF01021123">
    <property type="protein sequence ID" value="KAF8562256.1"/>
    <property type="molecule type" value="Genomic_DNA"/>
</dbReference>
<gene>
    <name evidence="2" type="ORF">P879_08080</name>
</gene>
<feature type="signal peptide" evidence="1">
    <location>
        <begin position="1"/>
        <end position="19"/>
    </location>
</feature>
<evidence type="ECO:0000313" key="3">
    <source>
        <dbReference type="Proteomes" id="UP000699462"/>
    </source>
</evidence>
<reference evidence="2 3" key="1">
    <citation type="submission" date="2019-07" db="EMBL/GenBank/DDBJ databases">
        <title>Annotation for the trematode Paragonimus westermani.</title>
        <authorList>
            <person name="Choi Y.-J."/>
        </authorList>
    </citation>
    <scope>NUCLEOTIDE SEQUENCE [LARGE SCALE GENOMIC DNA]</scope>
    <source>
        <strain evidence="2">180907_Pwestermani</strain>
    </source>
</reference>
<keyword evidence="3" id="KW-1185">Reference proteome</keyword>
<organism evidence="2 3">
    <name type="scientific">Paragonimus westermani</name>
    <dbReference type="NCBI Taxonomy" id="34504"/>
    <lineage>
        <taxon>Eukaryota</taxon>
        <taxon>Metazoa</taxon>
        <taxon>Spiralia</taxon>
        <taxon>Lophotrochozoa</taxon>
        <taxon>Platyhelminthes</taxon>
        <taxon>Trematoda</taxon>
        <taxon>Digenea</taxon>
        <taxon>Plagiorchiida</taxon>
        <taxon>Troglotremata</taxon>
        <taxon>Troglotrematidae</taxon>
        <taxon>Paragonimus</taxon>
    </lineage>
</organism>
<dbReference type="AlphaFoldDB" id="A0A8T0D484"/>
<name>A0A8T0D484_9TREM</name>
<evidence type="ECO:0000313" key="2">
    <source>
        <dbReference type="EMBL" id="KAF8562256.1"/>
    </source>
</evidence>
<evidence type="ECO:0000256" key="1">
    <source>
        <dbReference type="SAM" id="SignalP"/>
    </source>
</evidence>
<accession>A0A8T0D484</accession>
<dbReference type="Proteomes" id="UP000699462">
    <property type="component" value="Unassembled WGS sequence"/>
</dbReference>
<feature type="chain" id="PRO_5035745358" evidence="1">
    <location>
        <begin position="20"/>
        <end position="90"/>
    </location>
</feature>